<evidence type="ECO:0000256" key="2">
    <source>
        <dbReference type="PROSITE-ProRule" id="PRU00335"/>
    </source>
</evidence>
<keyword evidence="5" id="KW-1185">Reference proteome</keyword>
<feature type="DNA-binding region" description="H-T-H motif" evidence="2">
    <location>
        <begin position="22"/>
        <end position="41"/>
    </location>
</feature>
<dbReference type="InterPro" id="IPR009057">
    <property type="entry name" value="Homeodomain-like_sf"/>
</dbReference>
<dbReference type="RefSeq" id="WP_089379031.1">
    <property type="nucleotide sequence ID" value="NZ_FZNX01000005.1"/>
</dbReference>
<dbReference type="Pfam" id="PF00440">
    <property type="entry name" value="TetR_N"/>
    <property type="match status" value="1"/>
</dbReference>
<dbReference type="Gene3D" id="1.10.357.10">
    <property type="entry name" value="Tetracycline Repressor, domain 2"/>
    <property type="match status" value="1"/>
</dbReference>
<evidence type="ECO:0000313" key="5">
    <source>
        <dbReference type="Proteomes" id="UP000198412"/>
    </source>
</evidence>
<accession>A0A238YS70</accession>
<dbReference type="InterPro" id="IPR050624">
    <property type="entry name" value="HTH-type_Tx_Regulator"/>
</dbReference>
<proteinExistence type="predicted"/>
<evidence type="ECO:0000256" key="1">
    <source>
        <dbReference type="ARBA" id="ARBA00023125"/>
    </source>
</evidence>
<dbReference type="InterPro" id="IPR001647">
    <property type="entry name" value="HTH_TetR"/>
</dbReference>
<organism evidence="4 5">
    <name type="scientific">Lutibacter flavus</name>
    <dbReference type="NCBI Taxonomy" id="691689"/>
    <lineage>
        <taxon>Bacteria</taxon>
        <taxon>Pseudomonadati</taxon>
        <taxon>Bacteroidota</taxon>
        <taxon>Flavobacteriia</taxon>
        <taxon>Flavobacteriales</taxon>
        <taxon>Flavobacteriaceae</taxon>
        <taxon>Lutibacter</taxon>
    </lineage>
</organism>
<feature type="domain" description="HTH tetR-type" evidence="3">
    <location>
        <begin position="1"/>
        <end position="59"/>
    </location>
</feature>
<evidence type="ECO:0000313" key="4">
    <source>
        <dbReference type="EMBL" id="SNR73541.1"/>
    </source>
</evidence>
<protein>
    <submittedName>
        <fullName evidence="4">Transcriptional regulator, TetR family</fullName>
    </submittedName>
</protein>
<reference evidence="5" key="1">
    <citation type="submission" date="2017-06" db="EMBL/GenBank/DDBJ databases">
        <authorList>
            <person name="Varghese N."/>
            <person name="Submissions S."/>
        </authorList>
    </citation>
    <scope>NUCLEOTIDE SEQUENCE [LARGE SCALE GENOMIC DNA]</scope>
    <source>
        <strain evidence="5">DSM 27993</strain>
    </source>
</reference>
<dbReference type="PROSITE" id="PS50977">
    <property type="entry name" value="HTH_TETR_2"/>
    <property type="match status" value="1"/>
</dbReference>
<dbReference type="GO" id="GO:0003677">
    <property type="term" value="F:DNA binding"/>
    <property type="evidence" value="ECO:0007669"/>
    <property type="project" value="UniProtKB-UniRule"/>
</dbReference>
<dbReference type="EMBL" id="FZNX01000005">
    <property type="protein sequence ID" value="SNR73541.1"/>
    <property type="molecule type" value="Genomic_DNA"/>
</dbReference>
<name>A0A238YS70_9FLAO</name>
<sequence length="202" mass="23731">MKEDILKKSGEIFLKYGVKSITMDDIANSLAISKKTIYKYFKNKEELIDETASFMHEEMHNHVLGVCNLGYNAIEENFKIKEIFKDMFQNLNDSPVFQLQKYYPKTYKKIMSNEFSMFKECISRNLEKGVSEGLYRKNIDIELSTKFYFSLVMSVHDSSMYTYNKNTINKLEQSVLEYHTRAIATLKGFKILEEQLAQNLIK</sequence>
<dbReference type="PANTHER" id="PTHR43479:SF11">
    <property type="entry name" value="ACREF_ENVCD OPERON REPRESSOR-RELATED"/>
    <property type="match status" value="1"/>
</dbReference>
<dbReference type="SUPFAM" id="SSF46689">
    <property type="entry name" value="Homeodomain-like"/>
    <property type="match status" value="1"/>
</dbReference>
<evidence type="ECO:0000259" key="3">
    <source>
        <dbReference type="PROSITE" id="PS50977"/>
    </source>
</evidence>
<gene>
    <name evidence="4" type="ORF">SAMN04488111_2746</name>
</gene>
<dbReference type="AlphaFoldDB" id="A0A238YS70"/>
<dbReference type="PRINTS" id="PR00455">
    <property type="entry name" value="HTHTETR"/>
</dbReference>
<dbReference type="Proteomes" id="UP000198412">
    <property type="component" value="Unassembled WGS sequence"/>
</dbReference>
<dbReference type="PANTHER" id="PTHR43479">
    <property type="entry name" value="ACREF/ENVCD OPERON REPRESSOR-RELATED"/>
    <property type="match status" value="1"/>
</dbReference>
<dbReference type="OrthoDB" id="881297at2"/>
<keyword evidence="1 2" id="KW-0238">DNA-binding</keyword>